<proteinExistence type="predicted"/>
<gene>
    <name evidence="1" type="ORF">Tco_1121012</name>
</gene>
<evidence type="ECO:0000313" key="1">
    <source>
        <dbReference type="EMBL" id="GJU04582.1"/>
    </source>
</evidence>
<protein>
    <submittedName>
        <fullName evidence="1">Uncharacterized protein</fullName>
    </submittedName>
</protein>
<keyword evidence="2" id="KW-1185">Reference proteome</keyword>
<dbReference type="EMBL" id="BQNB010021263">
    <property type="protein sequence ID" value="GJU04582.1"/>
    <property type="molecule type" value="Genomic_DNA"/>
</dbReference>
<comment type="caution">
    <text evidence="1">The sequence shown here is derived from an EMBL/GenBank/DDBJ whole genome shotgun (WGS) entry which is preliminary data.</text>
</comment>
<dbReference type="Proteomes" id="UP001151760">
    <property type="component" value="Unassembled WGS sequence"/>
</dbReference>
<reference evidence="1" key="2">
    <citation type="submission" date="2022-01" db="EMBL/GenBank/DDBJ databases">
        <authorList>
            <person name="Yamashiro T."/>
            <person name="Shiraishi A."/>
            <person name="Satake H."/>
            <person name="Nakayama K."/>
        </authorList>
    </citation>
    <scope>NUCLEOTIDE SEQUENCE</scope>
</reference>
<name>A0ABQ5IWH4_9ASTR</name>
<evidence type="ECO:0000313" key="2">
    <source>
        <dbReference type="Proteomes" id="UP001151760"/>
    </source>
</evidence>
<accession>A0ABQ5IWH4</accession>
<sequence>MDSPSREVNFPNSQNRLVFHLVTFYDSPCCSFQMGCPHSLAVLHASNTSSCAATSGMFSAAAMSTLVGVYGPSKMHFLRYSPFDLVSRYQEKIERHSEYLLGPSIGGRSFEPAAMILLCIWLSVEDVLTGVDMMNE</sequence>
<reference evidence="1" key="1">
    <citation type="journal article" date="2022" name="Int. J. Mol. Sci.">
        <title>Draft Genome of Tanacetum Coccineum: Genomic Comparison of Closely Related Tanacetum-Family Plants.</title>
        <authorList>
            <person name="Yamashiro T."/>
            <person name="Shiraishi A."/>
            <person name="Nakayama K."/>
            <person name="Satake H."/>
        </authorList>
    </citation>
    <scope>NUCLEOTIDE SEQUENCE</scope>
</reference>
<organism evidence="1 2">
    <name type="scientific">Tanacetum coccineum</name>
    <dbReference type="NCBI Taxonomy" id="301880"/>
    <lineage>
        <taxon>Eukaryota</taxon>
        <taxon>Viridiplantae</taxon>
        <taxon>Streptophyta</taxon>
        <taxon>Embryophyta</taxon>
        <taxon>Tracheophyta</taxon>
        <taxon>Spermatophyta</taxon>
        <taxon>Magnoliopsida</taxon>
        <taxon>eudicotyledons</taxon>
        <taxon>Gunneridae</taxon>
        <taxon>Pentapetalae</taxon>
        <taxon>asterids</taxon>
        <taxon>campanulids</taxon>
        <taxon>Asterales</taxon>
        <taxon>Asteraceae</taxon>
        <taxon>Asteroideae</taxon>
        <taxon>Anthemideae</taxon>
        <taxon>Anthemidinae</taxon>
        <taxon>Tanacetum</taxon>
    </lineage>
</organism>